<dbReference type="SUPFAM" id="SSF51197">
    <property type="entry name" value="Clavaminate synthase-like"/>
    <property type="match status" value="1"/>
</dbReference>
<organism evidence="4 5">
    <name type="scientific">Blastomyces silverae</name>
    <dbReference type="NCBI Taxonomy" id="2060906"/>
    <lineage>
        <taxon>Eukaryota</taxon>
        <taxon>Fungi</taxon>
        <taxon>Dikarya</taxon>
        <taxon>Ascomycota</taxon>
        <taxon>Pezizomycotina</taxon>
        <taxon>Eurotiomycetes</taxon>
        <taxon>Eurotiomycetidae</taxon>
        <taxon>Onygenales</taxon>
        <taxon>Ajellomycetaceae</taxon>
        <taxon>Blastomyces</taxon>
    </lineage>
</organism>
<dbReference type="GO" id="GO:0016491">
    <property type="term" value="F:oxidoreductase activity"/>
    <property type="evidence" value="ECO:0007669"/>
    <property type="project" value="UniProtKB-KW"/>
</dbReference>
<comment type="similarity">
    <text evidence="1 2">Belongs to the iron/ascorbate-dependent oxidoreductase family.</text>
</comment>
<reference evidence="5" key="1">
    <citation type="journal article" date="2015" name="PLoS Genet.">
        <title>The dynamic genome and transcriptome of the human fungal pathogen Blastomyces and close relative Emmonsia.</title>
        <authorList>
            <person name="Munoz J.F."/>
            <person name="Gauthier G.M."/>
            <person name="Desjardins C.A."/>
            <person name="Gallo J.E."/>
            <person name="Holder J."/>
            <person name="Sullivan T.D."/>
            <person name="Marty A.J."/>
            <person name="Carmen J.C."/>
            <person name="Chen Z."/>
            <person name="Ding L."/>
            <person name="Gujja S."/>
            <person name="Magrini V."/>
            <person name="Misas E."/>
            <person name="Mitreva M."/>
            <person name="Priest M."/>
            <person name="Saif S."/>
            <person name="Whiston E.A."/>
            <person name="Young S."/>
            <person name="Zeng Q."/>
            <person name="Goldman W.E."/>
            <person name="Mardis E.R."/>
            <person name="Taylor J.W."/>
            <person name="McEwen J.G."/>
            <person name="Clay O.K."/>
            <person name="Klein B.S."/>
            <person name="Cuomo C.A."/>
        </authorList>
    </citation>
    <scope>NUCLEOTIDE SEQUENCE [LARGE SCALE GENOMIC DNA]</scope>
    <source>
        <strain evidence="5">UAMH 139</strain>
    </source>
</reference>
<dbReference type="InterPro" id="IPR005123">
    <property type="entry name" value="Oxoglu/Fe-dep_dioxygenase_dom"/>
</dbReference>
<dbReference type="EMBL" id="LDEV01002354">
    <property type="protein sequence ID" value="KLJ09408.1"/>
    <property type="molecule type" value="Genomic_DNA"/>
</dbReference>
<dbReference type="InterPro" id="IPR026992">
    <property type="entry name" value="DIOX_N"/>
</dbReference>
<keyword evidence="5" id="KW-1185">Reference proteome</keyword>
<sequence>MSPIQECNPISEGVSKDDLVIPVIDFEPYLTGTPADRHAVGISITKAFKTSGFLYLKNHGIPPSVVKNIFNTSAGFFERPRTEKDGLAWTTPQANRGYTTMGREKVTQSSDMDEIKKMRETIPDLKESFEIGREDEEGCPNQWPDKLDDKGREFTEIMRGFFLTCKELHIKIMRAIALGMCIPERFFDEYTDAGDNTLRLLHYPSVPKSVFRDNEGQVRAGEHSDYGSITLLFQDARGGLQVRSPKGTFVDAVPIADTIVINAGDLLARWANDQIKSTHHRVVEPPPRQGCDDNSDVYPARYSVAYFCNPNFHKFIDAIPGTFGGELGEKRYEGVNSGEYLVRRLTETY</sequence>
<dbReference type="InterPro" id="IPR044861">
    <property type="entry name" value="IPNS-like_FE2OG_OXY"/>
</dbReference>
<dbReference type="InterPro" id="IPR050231">
    <property type="entry name" value="Iron_ascorbate_oxido_reductase"/>
</dbReference>
<evidence type="ECO:0000256" key="2">
    <source>
        <dbReference type="RuleBase" id="RU003682"/>
    </source>
</evidence>
<dbReference type="AlphaFoldDB" id="A0A0H1BE65"/>
<dbReference type="Gene3D" id="2.60.120.330">
    <property type="entry name" value="B-lactam Antibiotic, Isopenicillin N Synthase, Chain"/>
    <property type="match status" value="1"/>
</dbReference>
<evidence type="ECO:0000313" key="5">
    <source>
        <dbReference type="Proteomes" id="UP000053573"/>
    </source>
</evidence>
<feature type="domain" description="Fe2OG dioxygenase" evidence="3">
    <location>
        <begin position="194"/>
        <end position="310"/>
    </location>
</feature>
<keyword evidence="2" id="KW-0408">Iron</keyword>
<protein>
    <recommendedName>
        <fullName evidence="3">Fe2OG dioxygenase domain-containing protein</fullName>
    </recommendedName>
</protein>
<comment type="caution">
    <text evidence="4">The sequence shown here is derived from an EMBL/GenBank/DDBJ whole genome shotgun (WGS) entry which is preliminary data.</text>
</comment>
<dbReference type="InterPro" id="IPR027443">
    <property type="entry name" value="IPNS-like_sf"/>
</dbReference>
<dbReference type="PANTHER" id="PTHR47990">
    <property type="entry name" value="2-OXOGLUTARATE (2OG) AND FE(II)-DEPENDENT OXYGENASE SUPERFAMILY PROTEIN-RELATED"/>
    <property type="match status" value="1"/>
</dbReference>
<dbReference type="FunFam" id="2.60.120.330:FF:000030">
    <property type="entry name" value="Thymine dioxygenase"/>
    <property type="match status" value="1"/>
</dbReference>
<dbReference type="PROSITE" id="PS51471">
    <property type="entry name" value="FE2OG_OXY"/>
    <property type="match status" value="1"/>
</dbReference>
<gene>
    <name evidence="4" type="ORF">EMPG_15178</name>
</gene>
<accession>A0A0H1BE65</accession>
<evidence type="ECO:0000256" key="1">
    <source>
        <dbReference type="ARBA" id="ARBA00008056"/>
    </source>
</evidence>
<proteinExistence type="inferred from homology"/>
<keyword evidence="2" id="KW-0560">Oxidoreductase</keyword>
<dbReference type="Pfam" id="PF14226">
    <property type="entry name" value="DIOX_N"/>
    <property type="match status" value="1"/>
</dbReference>
<name>A0A0H1BE65_9EURO</name>
<evidence type="ECO:0000313" key="4">
    <source>
        <dbReference type="EMBL" id="KLJ09408.1"/>
    </source>
</evidence>
<dbReference type="PRINTS" id="PR00682">
    <property type="entry name" value="IPNSYNTHASE"/>
</dbReference>
<keyword evidence="2" id="KW-0479">Metal-binding</keyword>
<dbReference type="OrthoDB" id="288590at2759"/>
<dbReference type="Pfam" id="PF03171">
    <property type="entry name" value="2OG-FeII_Oxy"/>
    <property type="match status" value="1"/>
</dbReference>
<dbReference type="STRING" id="2060906.A0A0H1BE65"/>
<dbReference type="GO" id="GO:0046872">
    <property type="term" value="F:metal ion binding"/>
    <property type="evidence" value="ECO:0007669"/>
    <property type="project" value="UniProtKB-KW"/>
</dbReference>
<dbReference type="Proteomes" id="UP000053573">
    <property type="component" value="Unassembled WGS sequence"/>
</dbReference>
<evidence type="ECO:0000259" key="3">
    <source>
        <dbReference type="PROSITE" id="PS51471"/>
    </source>
</evidence>
<dbReference type="GO" id="GO:0044283">
    <property type="term" value="P:small molecule biosynthetic process"/>
    <property type="evidence" value="ECO:0007669"/>
    <property type="project" value="UniProtKB-ARBA"/>
</dbReference>